<reference evidence="1 2" key="1">
    <citation type="journal article" date="2008" name="PLoS ONE">
        <title>A recalibrated molecular clock and independent origins for the cholera pandemic clones.</title>
        <authorList>
            <person name="Feng L."/>
            <person name="Reeves P.R."/>
            <person name="Lan R."/>
            <person name="Ren Y."/>
            <person name="Gao C."/>
            <person name="Zhou Z."/>
            <person name="Ren Y."/>
            <person name="Cheng J."/>
            <person name="Wang W."/>
            <person name="Wang J."/>
            <person name="Qian W."/>
            <person name="Li D."/>
            <person name="Wang L."/>
        </authorList>
    </citation>
    <scope>NUCLEOTIDE SEQUENCE [LARGE SCALE GENOMIC DNA]</scope>
    <source>
        <strain evidence="1 2">M66-2</strain>
    </source>
</reference>
<sequence length="35" mass="3928">MWPSSAGKKLSHRAHRDVIKLPNVNLETDVLTKNA</sequence>
<dbReference type="HOGENOM" id="CLU_3367990_0_0_6"/>
<proteinExistence type="predicted"/>
<dbReference type="AlphaFoldDB" id="C3LND2"/>
<dbReference type="Proteomes" id="UP000001217">
    <property type="component" value="Chromosome I"/>
</dbReference>
<accession>C3LND2</accession>
<gene>
    <name evidence="1" type="ordered locus">VCM66_1752</name>
</gene>
<evidence type="ECO:0000313" key="2">
    <source>
        <dbReference type="Proteomes" id="UP000001217"/>
    </source>
</evidence>
<protein>
    <submittedName>
        <fullName evidence="1">Uncharacterized protein</fullName>
    </submittedName>
</protein>
<dbReference type="KEGG" id="vcm:VCM66_1752"/>
<evidence type="ECO:0000313" key="1">
    <source>
        <dbReference type="EMBL" id="ACP06058.1"/>
    </source>
</evidence>
<dbReference type="EMBL" id="CP001233">
    <property type="protein sequence ID" value="ACP06058.1"/>
    <property type="molecule type" value="Genomic_DNA"/>
</dbReference>
<name>C3LND2_VIBCM</name>
<organism evidence="1 2">
    <name type="scientific">Vibrio cholerae serotype O1 (strain M66-2)</name>
    <dbReference type="NCBI Taxonomy" id="579112"/>
    <lineage>
        <taxon>Bacteria</taxon>
        <taxon>Pseudomonadati</taxon>
        <taxon>Pseudomonadota</taxon>
        <taxon>Gammaproteobacteria</taxon>
        <taxon>Vibrionales</taxon>
        <taxon>Vibrionaceae</taxon>
        <taxon>Vibrio</taxon>
    </lineage>
</organism>